<accession>A0A2A2WL83</accession>
<dbReference type="AlphaFoldDB" id="A0A2A2WL83"/>
<comment type="caution">
    <text evidence="2">The sequence shown here is derived from an EMBL/GenBank/DDBJ whole genome shotgun (WGS) entry which is preliminary data.</text>
</comment>
<protein>
    <submittedName>
        <fullName evidence="2">Uncharacterized protein</fullName>
    </submittedName>
</protein>
<keyword evidence="1" id="KW-1133">Transmembrane helix</keyword>
<keyword evidence="3" id="KW-1185">Reference proteome</keyword>
<reference evidence="3" key="1">
    <citation type="submission" date="2017-09" db="EMBL/GenBank/DDBJ databases">
        <authorList>
            <person name="Zhang Y."/>
            <person name="Huang X."/>
            <person name="Liu J."/>
            <person name="Lu L."/>
            <person name="Peng K."/>
        </authorList>
    </citation>
    <scope>NUCLEOTIDE SEQUENCE [LARGE SCALE GENOMIC DNA]</scope>
    <source>
        <strain evidence="3">S-XJ-1</strain>
    </source>
</reference>
<evidence type="ECO:0000313" key="2">
    <source>
        <dbReference type="EMBL" id="PAY21958.1"/>
    </source>
</evidence>
<keyword evidence="1" id="KW-0812">Transmembrane</keyword>
<keyword evidence="1" id="KW-0472">Membrane</keyword>
<sequence length="150" mass="16878">MEDVIGGLLLALLTAAWLTRSSQVWLRRREVTGRWWPLAVVPVVVLVGAVLTSSPIPFDVRWTASREDFSDAVTQIDNGRPLESLAGTRLGHYRVVFVDRSHDGHLRFITHTDWVTYAGFTHATSAPDESRGYFSYQPLADSSWYRMSGV</sequence>
<evidence type="ECO:0000256" key="1">
    <source>
        <dbReference type="SAM" id="Phobius"/>
    </source>
</evidence>
<name>A0A2A2WL83_9ACTN</name>
<feature type="transmembrane region" description="Helical" evidence="1">
    <location>
        <begin position="37"/>
        <end position="58"/>
    </location>
</feature>
<dbReference type="Proteomes" id="UP000218810">
    <property type="component" value="Unassembled WGS sequence"/>
</dbReference>
<dbReference type="EMBL" id="NTGA01000034">
    <property type="protein sequence ID" value="PAY21958.1"/>
    <property type="molecule type" value="Genomic_DNA"/>
</dbReference>
<evidence type="ECO:0000313" key="3">
    <source>
        <dbReference type="Proteomes" id="UP000218810"/>
    </source>
</evidence>
<organism evidence="2 3">
    <name type="scientific">Dietzia natronolimnaea</name>
    <dbReference type="NCBI Taxonomy" id="161920"/>
    <lineage>
        <taxon>Bacteria</taxon>
        <taxon>Bacillati</taxon>
        <taxon>Actinomycetota</taxon>
        <taxon>Actinomycetes</taxon>
        <taxon>Mycobacteriales</taxon>
        <taxon>Dietziaceae</taxon>
        <taxon>Dietzia</taxon>
    </lineage>
</organism>
<proteinExistence type="predicted"/>
<gene>
    <name evidence="2" type="ORF">CEY15_16095</name>
</gene>